<name>A0A409W6Y5_9AGAR</name>
<proteinExistence type="predicted"/>
<sequence>MPLEELLSVLGSHALVRRGVLVPDFAVSRQDLSGRHRIDSQSVNDSSIELSAVYNVASTGLYASHPISPAKATRSRPEERTEKAEVLFLASPKRHSRRPWNQPRISWRIMILPLRSSNLRRSIRGYGFHLVKTMTRTWTMINVA</sequence>
<evidence type="ECO:0000313" key="1">
    <source>
        <dbReference type="EMBL" id="PPQ74123.1"/>
    </source>
</evidence>
<evidence type="ECO:0000313" key="2">
    <source>
        <dbReference type="Proteomes" id="UP000284706"/>
    </source>
</evidence>
<organism evidence="1 2">
    <name type="scientific">Gymnopilus dilepis</name>
    <dbReference type="NCBI Taxonomy" id="231916"/>
    <lineage>
        <taxon>Eukaryota</taxon>
        <taxon>Fungi</taxon>
        <taxon>Dikarya</taxon>
        <taxon>Basidiomycota</taxon>
        <taxon>Agaricomycotina</taxon>
        <taxon>Agaricomycetes</taxon>
        <taxon>Agaricomycetidae</taxon>
        <taxon>Agaricales</taxon>
        <taxon>Agaricineae</taxon>
        <taxon>Hymenogastraceae</taxon>
        <taxon>Gymnopilus</taxon>
    </lineage>
</organism>
<dbReference type="InParanoid" id="A0A409W6Y5"/>
<protein>
    <submittedName>
        <fullName evidence="1">Uncharacterized protein</fullName>
    </submittedName>
</protein>
<comment type="caution">
    <text evidence="1">The sequence shown here is derived from an EMBL/GenBank/DDBJ whole genome shotgun (WGS) entry which is preliminary data.</text>
</comment>
<gene>
    <name evidence="1" type="ORF">CVT26_007214</name>
</gene>
<reference evidence="1 2" key="1">
    <citation type="journal article" date="2018" name="Evol. Lett.">
        <title>Horizontal gene cluster transfer increased hallucinogenic mushroom diversity.</title>
        <authorList>
            <person name="Reynolds H.T."/>
            <person name="Vijayakumar V."/>
            <person name="Gluck-Thaler E."/>
            <person name="Korotkin H.B."/>
            <person name="Matheny P.B."/>
            <person name="Slot J.C."/>
        </authorList>
    </citation>
    <scope>NUCLEOTIDE SEQUENCE [LARGE SCALE GENOMIC DNA]</scope>
    <source>
        <strain evidence="1 2">SRW20</strain>
    </source>
</reference>
<keyword evidence="2" id="KW-1185">Reference proteome</keyword>
<accession>A0A409W6Y5</accession>
<dbReference type="EMBL" id="NHYE01005362">
    <property type="protein sequence ID" value="PPQ74123.1"/>
    <property type="molecule type" value="Genomic_DNA"/>
</dbReference>
<dbReference type="Proteomes" id="UP000284706">
    <property type="component" value="Unassembled WGS sequence"/>
</dbReference>
<dbReference type="AlphaFoldDB" id="A0A409W6Y5"/>